<accession>A0A022R3F6</accession>
<feature type="region of interest" description="Disordered" evidence="1">
    <location>
        <begin position="1"/>
        <end position="20"/>
    </location>
</feature>
<evidence type="ECO:0000313" key="3">
    <source>
        <dbReference type="Proteomes" id="UP000030748"/>
    </source>
</evidence>
<keyword evidence="3" id="KW-1185">Reference proteome</keyword>
<evidence type="ECO:0000313" key="2">
    <source>
        <dbReference type="EMBL" id="EYU35182.1"/>
    </source>
</evidence>
<dbReference type="Proteomes" id="UP000030748">
    <property type="component" value="Unassembled WGS sequence"/>
</dbReference>
<proteinExistence type="predicted"/>
<protein>
    <submittedName>
        <fullName evidence="2">Uncharacterized protein</fullName>
    </submittedName>
</protein>
<sequence>MNHNQVGQTSDQESKVNENKNRFTTIESTRMHAPYASSASHNLPLRIHSPPYIDLSMHKTRKSEYNFCTSEC</sequence>
<dbReference type="AlphaFoldDB" id="A0A022R3F6"/>
<gene>
    <name evidence="2" type="ORF">MIMGU_mgv1a017485mg</name>
</gene>
<organism evidence="2 3">
    <name type="scientific">Erythranthe guttata</name>
    <name type="common">Yellow monkey flower</name>
    <name type="synonym">Mimulus guttatus</name>
    <dbReference type="NCBI Taxonomy" id="4155"/>
    <lineage>
        <taxon>Eukaryota</taxon>
        <taxon>Viridiplantae</taxon>
        <taxon>Streptophyta</taxon>
        <taxon>Embryophyta</taxon>
        <taxon>Tracheophyta</taxon>
        <taxon>Spermatophyta</taxon>
        <taxon>Magnoliopsida</taxon>
        <taxon>eudicotyledons</taxon>
        <taxon>Gunneridae</taxon>
        <taxon>Pentapetalae</taxon>
        <taxon>asterids</taxon>
        <taxon>lamiids</taxon>
        <taxon>Lamiales</taxon>
        <taxon>Phrymaceae</taxon>
        <taxon>Erythranthe</taxon>
    </lineage>
</organism>
<evidence type="ECO:0000256" key="1">
    <source>
        <dbReference type="SAM" id="MobiDB-lite"/>
    </source>
</evidence>
<dbReference type="EMBL" id="KI630628">
    <property type="protein sequence ID" value="EYU35182.1"/>
    <property type="molecule type" value="Genomic_DNA"/>
</dbReference>
<reference evidence="2 3" key="1">
    <citation type="journal article" date="2013" name="Proc. Natl. Acad. Sci. U.S.A.">
        <title>Fine-scale variation in meiotic recombination in Mimulus inferred from population shotgun sequencing.</title>
        <authorList>
            <person name="Hellsten U."/>
            <person name="Wright K.M."/>
            <person name="Jenkins J."/>
            <person name="Shu S."/>
            <person name="Yuan Y."/>
            <person name="Wessler S.R."/>
            <person name="Schmutz J."/>
            <person name="Willis J.H."/>
            <person name="Rokhsar D.S."/>
        </authorList>
    </citation>
    <scope>NUCLEOTIDE SEQUENCE [LARGE SCALE GENOMIC DNA]</scope>
    <source>
        <strain evidence="3">cv. DUN x IM62</strain>
    </source>
</reference>
<name>A0A022R3F6_ERYGU</name>
<feature type="compositionally biased region" description="Polar residues" evidence="1">
    <location>
        <begin position="1"/>
        <end position="11"/>
    </location>
</feature>